<dbReference type="PROSITE" id="PS00893">
    <property type="entry name" value="NUDIX_BOX"/>
    <property type="match status" value="1"/>
</dbReference>
<dbReference type="SUPFAM" id="SSF140586">
    <property type="entry name" value="Dcp2 domain-like"/>
    <property type="match status" value="1"/>
</dbReference>
<evidence type="ECO:0000256" key="8">
    <source>
        <dbReference type="ARBA" id="ARBA00023211"/>
    </source>
</evidence>
<dbReference type="Pfam" id="PF00293">
    <property type="entry name" value="NUDIX"/>
    <property type="match status" value="1"/>
</dbReference>
<dbReference type="PROSITE" id="PS51462">
    <property type="entry name" value="NUDIX"/>
    <property type="match status" value="1"/>
</dbReference>
<dbReference type="FunFam" id="3.90.79.10:FF:000003">
    <property type="entry name" value="M7GpppN-mRNA hydrolase isoform 2"/>
    <property type="match status" value="1"/>
</dbReference>
<evidence type="ECO:0000256" key="6">
    <source>
        <dbReference type="ARBA" id="ARBA00022801"/>
    </source>
</evidence>
<dbReference type="GO" id="GO:0030145">
    <property type="term" value="F:manganese ion binding"/>
    <property type="evidence" value="ECO:0007669"/>
    <property type="project" value="InterPro"/>
</dbReference>
<evidence type="ECO:0000256" key="9">
    <source>
        <dbReference type="SAM" id="MobiDB-lite"/>
    </source>
</evidence>
<feature type="compositionally biased region" description="Pro residues" evidence="9">
    <location>
        <begin position="455"/>
        <end position="479"/>
    </location>
</feature>
<name>A0A6A6T155_9PLEO</name>
<dbReference type="InterPro" id="IPR000086">
    <property type="entry name" value="NUDIX_hydrolase_dom"/>
</dbReference>
<feature type="compositionally biased region" description="Pro residues" evidence="9">
    <location>
        <begin position="890"/>
        <end position="905"/>
    </location>
</feature>
<evidence type="ECO:0000256" key="1">
    <source>
        <dbReference type="ARBA" id="ARBA00001936"/>
    </source>
</evidence>
<evidence type="ECO:0000259" key="10">
    <source>
        <dbReference type="PROSITE" id="PS51462"/>
    </source>
</evidence>
<dbReference type="InterPro" id="IPR007722">
    <property type="entry name" value="DCP2_BoxA"/>
</dbReference>
<dbReference type="Gene3D" id="3.90.79.10">
    <property type="entry name" value="Nucleoside Triphosphate Pyrophosphohydrolase"/>
    <property type="match status" value="1"/>
</dbReference>
<evidence type="ECO:0000256" key="7">
    <source>
        <dbReference type="ARBA" id="ARBA00022884"/>
    </source>
</evidence>
<comment type="similarity">
    <text evidence="3">Belongs to the Nudix hydrolase family. DCP2 subfamily.</text>
</comment>
<feature type="region of interest" description="Disordered" evidence="9">
    <location>
        <begin position="854"/>
        <end position="910"/>
    </location>
</feature>
<dbReference type="GO" id="GO:0140933">
    <property type="term" value="F:5'-(N(7)-methylguanosine 5'-triphospho)-[mRNA] hydrolase activity"/>
    <property type="evidence" value="ECO:0007669"/>
    <property type="project" value="InterPro"/>
</dbReference>
<dbReference type="InterPro" id="IPR044099">
    <property type="entry name" value="Dcp2_NUDIX"/>
</dbReference>
<keyword evidence="8" id="KW-0464">Manganese</keyword>
<dbReference type="InterPro" id="IPR020084">
    <property type="entry name" value="NUDIX_hydrolase_CS"/>
</dbReference>
<dbReference type="EMBL" id="MU004374">
    <property type="protein sequence ID" value="KAF2653809.1"/>
    <property type="molecule type" value="Genomic_DNA"/>
</dbReference>
<evidence type="ECO:0000256" key="3">
    <source>
        <dbReference type="ARBA" id="ARBA00005279"/>
    </source>
</evidence>
<evidence type="ECO:0000256" key="5">
    <source>
        <dbReference type="ARBA" id="ARBA00022723"/>
    </source>
</evidence>
<dbReference type="Pfam" id="PF05026">
    <property type="entry name" value="DCP2"/>
    <property type="match status" value="1"/>
</dbReference>
<dbReference type="SUPFAM" id="SSF55811">
    <property type="entry name" value="Nudix"/>
    <property type="match status" value="1"/>
</dbReference>
<protein>
    <recommendedName>
        <fullName evidence="10">Nudix hydrolase domain-containing protein</fullName>
    </recommendedName>
</protein>
<dbReference type="GO" id="GO:0000290">
    <property type="term" value="P:deadenylation-dependent decapping of nuclear-transcribed mRNA"/>
    <property type="evidence" value="ECO:0007669"/>
    <property type="project" value="InterPro"/>
</dbReference>
<feature type="domain" description="Nudix hydrolase" evidence="10">
    <location>
        <begin position="95"/>
        <end position="227"/>
    </location>
</feature>
<dbReference type="PANTHER" id="PTHR23114">
    <property type="entry name" value="M7GPPPN-MRNA HYDROLASE"/>
    <property type="match status" value="1"/>
</dbReference>
<evidence type="ECO:0000313" key="12">
    <source>
        <dbReference type="Proteomes" id="UP000799324"/>
    </source>
</evidence>
<dbReference type="GO" id="GO:0000184">
    <property type="term" value="P:nuclear-transcribed mRNA catabolic process, nonsense-mediated decay"/>
    <property type="evidence" value="ECO:0007669"/>
    <property type="project" value="InterPro"/>
</dbReference>
<dbReference type="GO" id="GO:0003723">
    <property type="term" value="F:RNA binding"/>
    <property type="evidence" value="ECO:0007669"/>
    <property type="project" value="UniProtKB-KW"/>
</dbReference>
<feature type="region of interest" description="Disordered" evidence="9">
    <location>
        <begin position="538"/>
        <end position="614"/>
    </location>
</feature>
<feature type="compositionally biased region" description="Pro residues" evidence="9">
    <location>
        <begin position="512"/>
        <end position="523"/>
    </location>
</feature>
<accession>A0A6A6T155</accession>
<dbReference type="OrthoDB" id="18996at2759"/>
<evidence type="ECO:0000313" key="11">
    <source>
        <dbReference type="EMBL" id="KAF2653809.1"/>
    </source>
</evidence>
<evidence type="ECO:0000256" key="2">
    <source>
        <dbReference type="ARBA" id="ARBA00004496"/>
    </source>
</evidence>
<feature type="compositionally biased region" description="Pro residues" evidence="9">
    <location>
        <begin position="411"/>
        <end position="426"/>
    </location>
</feature>
<keyword evidence="12" id="KW-1185">Reference proteome</keyword>
<gene>
    <name evidence="11" type="ORF">K491DRAFT_759383</name>
</gene>
<dbReference type="InterPro" id="IPR036189">
    <property type="entry name" value="DCP2_BoxA_sf"/>
</dbReference>
<feature type="region of interest" description="Disordered" evidence="9">
    <location>
        <begin position="808"/>
        <end position="827"/>
    </location>
</feature>
<dbReference type="CDD" id="cd03672">
    <property type="entry name" value="NUDIX_Dcp2p_Nudt20"/>
    <property type="match status" value="1"/>
</dbReference>
<feature type="region of interest" description="Disordered" evidence="9">
    <location>
        <begin position="752"/>
        <end position="775"/>
    </location>
</feature>
<feature type="region of interest" description="Disordered" evidence="9">
    <location>
        <begin position="372"/>
        <end position="525"/>
    </location>
</feature>
<keyword evidence="7" id="KW-0694">RNA-binding</keyword>
<comment type="cofactor">
    <cofactor evidence="1">
        <name>Mn(2+)</name>
        <dbReference type="ChEBI" id="CHEBI:29035"/>
    </cofactor>
</comment>
<dbReference type="InterPro" id="IPR015797">
    <property type="entry name" value="NUDIX_hydrolase-like_dom_sf"/>
</dbReference>
<evidence type="ECO:0000256" key="4">
    <source>
        <dbReference type="ARBA" id="ARBA00022490"/>
    </source>
</evidence>
<dbReference type="SMART" id="SM01125">
    <property type="entry name" value="DCP2"/>
    <property type="match status" value="1"/>
</dbReference>
<dbReference type="AlphaFoldDB" id="A0A6A6T155"/>
<dbReference type="Gene3D" id="1.10.10.1050">
    <property type="entry name" value="Dcp2, box A domain"/>
    <property type="match status" value="1"/>
</dbReference>
<dbReference type="FunFam" id="1.10.10.1050:FF:000003">
    <property type="entry name" value="Decapping enzyme Dcp2, putative"/>
    <property type="match status" value="1"/>
</dbReference>
<feature type="compositionally biased region" description="Polar residues" evidence="9">
    <location>
        <begin position="754"/>
        <end position="775"/>
    </location>
</feature>
<organism evidence="11 12">
    <name type="scientific">Lophiostoma macrostomum CBS 122681</name>
    <dbReference type="NCBI Taxonomy" id="1314788"/>
    <lineage>
        <taxon>Eukaryota</taxon>
        <taxon>Fungi</taxon>
        <taxon>Dikarya</taxon>
        <taxon>Ascomycota</taxon>
        <taxon>Pezizomycotina</taxon>
        <taxon>Dothideomycetes</taxon>
        <taxon>Pleosporomycetidae</taxon>
        <taxon>Pleosporales</taxon>
        <taxon>Lophiostomataceae</taxon>
        <taxon>Lophiostoma</taxon>
    </lineage>
</organism>
<dbReference type="GO" id="GO:0000932">
    <property type="term" value="C:P-body"/>
    <property type="evidence" value="ECO:0007669"/>
    <property type="project" value="TreeGrafter"/>
</dbReference>
<sequence>MTLHKMRLVDWLDDLCVRFIINLPHEELQSVERICFQIEEAQWFYEDFIRPLDPSLPSMNLRRFALLMFQHCPLSSSYSELHHTQAYEDFLAYKTRVPVRGAIMLNDDMTHAVLVKGWKKGAKWSFPRGKINKDETNLDCAVREVYEETGYDLTAAGLVRPDEEMKKISVSMREQDMMLYVFRGVPMDTYFEPRTRKEISKIDWYKLTGLPTIKRKHQVQQGVGQDLIKENSFYMVAPFLGPLKGWIKQQQRLDKRTAKTGLQPAAPVATGVTDTEEVEMDVGDTTADEAPMPDALPANGNFADLIAGLGRGYRSSDALPEVSVEPQPPQSFDPAAELKRLLSVGGGVAQQTPTVEAPAPPQASQASNLLSLFRGNNQPPPPPMPHTPFDHFIPPPAQPNSPHGQHHHRPPYPNQMAPPPVFPFPPQHNLAFRGPPPSGLPHMQPQHLNGMHMPGPRPYMPVPPPDYKNPTYAPRPPPIQQSFNQEAPRPYHRTGDPQFGEPSQLPSYQGPSIPPAHKLPPPKMSAHALGLLNTFKSQNKPAPLQQPAPSQPAQSSQMTPRMPQPPSLQHSFDSFVSPKEHARADTYAPSPPPFQSLPPSANFQPVQPKPRNAHQDTLLSLFRSPSVPAATPPPVKIADPVELSAHPTTPGYTRLPLAVPEAAPPRPDLRIKPNLLDAFSQSKKPDLTSATVSGPVNVPDFETVKKSAHIVDANGHSRGPSPAEWSHHAPPPMFIPQQILRREGTGVMKLSPTEIGNTSRTASPKSTSNVTTPQATTFKPQILKRPQHNASPVPPPALAPQLANDFLKDRHSPQVPTGPRHLPSAPAVQHSFDRRGEVSKDQTNALLSLFGKPASVSGSPGPVFKSSLPPHGLANPPPSLPTLPTRSPLPKSPIPPARSPHPPTPKSVMSGVISPVSPLPLAGSATGSPAHLASRSRISSIGDTMAPGLVMPKDLIPTSDPSSAAAIAHRNGHATVEEGYTSAGSAGIGEGVGLGAIAKGKAKATVESDGKSPVDKTFLLGFLEGVARRGR</sequence>
<dbReference type="PANTHER" id="PTHR23114:SF17">
    <property type="entry name" value="M7GPPPN-MRNA HYDROLASE"/>
    <property type="match status" value="1"/>
</dbReference>
<keyword evidence="4" id="KW-0963">Cytoplasm</keyword>
<keyword evidence="6" id="KW-0378">Hydrolase</keyword>
<reference evidence="11" key="1">
    <citation type="journal article" date="2020" name="Stud. Mycol.">
        <title>101 Dothideomycetes genomes: a test case for predicting lifestyles and emergence of pathogens.</title>
        <authorList>
            <person name="Haridas S."/>
            <person name="Albert R."/>
            <person name="Binder M."/>
            <person name="Bloem J."/>
            <person name="Labutti K."/>
            <person name="Salamov A."/>
            <person name="Andreopoulos B."/>
            <person name="Baker S."/>
            <person name="Barry K."/>
            <person name="Bills G."/>
            <person name="Bluhm B."/>
            <person name="Cannon C."/>
            <person name="Castanera R."/>
            <person name="Culley D."/>
            <person name="Daum C."/>
            <person name="Ezra D."/>
            <person name="Gonzalez J."/>
            <person name="Henrissat B."/>
            <person name="Kuo A."/>
            <person name="Liang C."/>
            <person name="Lipzen A."/>
            <person name="Lutzoni F."/>
            <person name="Magnuson J."/>
            <person name="Mondo S."/>
            <person name="Nolan M."/>
            <person name="Ohm R."/>
            <person name="Pangilinan J."/>
            <person name="Park H.-J."/>
            <person name="Ramirez L."/>
            <person name="Alfaro M."/>
            <person name="Sun H."/>
            <person name="Tritt A."/>
            <person name="Yoshinaga Y."/>
            <person name="Zwiers L.-H."/>
            <person name="Turgeon B."/>
            <person name="Goodwin S."/>
            <person name="Spatafora J."/>
            <person name="Crous P."/>
            <person name="Grigoriev I."/>
        </authorList>
    </citation>
    <scope>NUCLEOTIDE SEQUENCE</scope>
    <source>
        <strain evidence="11">CBS 122681</strain>
    </source>
</reference>
<keyword evidence="5" id="KW-0479">Metal-binding</keyword>
<dbReference type="Proteomes" id="UP000799324">
    <property type="component" value="Unassembled WGS sequence"/>
</dbReference>
<comment type="subcellular location">
    <subcellularLocation>
        <location evidence="2">Cytoplasm</location>
    </subcellularLocation>
</comment>
<proteinExistence type="inferred from homology"/>